<proteinExistence type="predicted"/>
<feature type="region of interest" description="Disordered" evidence="1">
    <location>
        <begin position="384"/>
        <end position="408"/>
    </location>
</feature>
<dbReference type="OrthoDB" id="540213at2759"/>
<accession>A0A8S1IKB3</accession>
<dbReference type="EMBL" id="CAJHUC010000310">
    <property type="protein sequence ID" value="CAD7695135.1"/>
    <property type="molecule type" value="Genomic_DNA"/>
</dbReference>
<feature type="compositionally biased region" description="Basic and acidic residues" evidence="1">
    <location>
        <begin position="398"/>
        <end position="408"/>
    </location>
</feature>
<dbReference type="Pfam" id="PF08757">
    <property type="entry name" value="CotH"/>
    <property type="match status" value="1"/>
</dbReference>
<dbReference type="Proteomes" id="UP000708148">
    <property type="component" value="Unassembled WGS sequence"/>
</dbReference>
<organism evidence="2 3">
    <name type="scientific">Ostreobium quekettii</name>
    <dbReference type="NCBI Taxonomy" id="121088"/>
    <lineage>
        <taxon>Eukaryota</taxon>
        <taxon>Viridiplantae</taxon>
        <taxon>Chlorophyta</taxon>
        <taxon>core chlorophytes</taxon>
        <taxon>Ulvophyceae</taxon>
        <taxon>TCBD clade</taxon>
        <taxon>Bryopsidales</taxon>
        <taxon>Ostreobineae</taxon>
        <taxon>Ostreobiaceae</taxon>
        <taxon>Ostreobium</taxon>
    </lineage>
</organism>
<dbReference type="AlphaFoldDB" id="A0A8S1IKB3"/>
<protein>
    <submittedName>
        <fullName evidence="2">Uncharacterized protein</fullName>
    </submittedName>
</protein>
<dbReference type="InterPro" id="IPR014867">
    <property type="entry name" value="Spore_coat_CotH_CotH2/3/7"/>
</dbReference>
<evidence type="ECO:0000313" key="3">
    <source>
        <dbReference type="Proteomes" id="UP000708148"/>
    </source>
</evidence>
<comment type="caution">
    <text evidence="2">The sequence shown here is derived from an EMBL/GenBank/DDBJ whole genome shotgun (WGS) entry which is preliminary data.</text>
</comment>
<evidence type="ECO:0000313" key="2">
    <source>
        <dbReference type="EMBL" id="CAD7695135.1"/>
    </source>
</evidence>
<reference evidence="2" key="1">
    <citation type="submission" date="2020-12" db="EMBL/GenBank/DDBJ databases">
        <authorList>
            <person name="Iha C."/>
        </authorList>
    </citation>
    <scope>NUCLEOTIDE SEQUENCE</scope>
</reference>
<sequence>MRSSVAEDGLLPQKMSRGPPCSLSVLCVGIGLPEDNDWVLYGPEADKTMGMRNLITYALARASGRYAARTRYCEVFLVADGGKLSKRHYHGVYILAEKLKRGNERIDIKKREGDDLSGGYIFKYDNDNNDPGDTVFAASLSNLLMIVTYPKSKAIKEKEVSWIKSFEAALIAEEFDDPVEGYLPFIDLPSFVDYWIVSEISKNPDSYRGSAFMHKDRGGPLKMGPVWDYNEAFGTCCGFPIEGFQNNGRSTGRSGGSAISPEGWRFSICAEPWRCRVDPLDGVSLWYRRLWQDPSFRASAEVRWTRLRAGAFSDERVKGIIADARLGLKDAALRNYKRWKRVLGGGNDAKNAKIWQAEVDALETWLMERLLWMDAQLLGELPSLGEIPDSSDGGQHQHQHEQGDASVG</sequence>
<gene>
    <name evidence="2" type="ORF">OSTQU699_LOCUS496</name>
</gene>
<evidence type="ECO:0000256" key="1">
    <source>
        <dbReference type="SAM" id="MobiDB-lite"/>
    </source>
</evidence>
<keyword evidence="3" id="KW-1185">Reference proteome</keyword>
<name>A0A8S1IKB3_9CHLO</name>